<accession>A0ABN3ABN5</accession>
<evidence type="ECO:0000313" key="1">
    <source>
        <dbReference type="EMBL" id="GAA2159128.1"/>
    </source>
</evidence>
<evidence type="ECO:0008006" key="3">
    <source>
        <dbReference type="Google" id="ProtNLM"/>
    </source>
</evidence>
<protein>
    <recommendedName>
        <fullName evidence="3">TIGR02391 family protein</fullName>
    </recommendedName>
</protein>
<comment type="caution">
    <text evidence="1">The sequence shown here is derived from an EMBL/GenBank/DDBJ whole genome shotgun (WGS) entry which is preliminary data.</text>
</comment>
<name>A0ABN3ABN5_9ACTN</name>
<gene>
    <name evidence="1" type="ORF">GCM10009727_70650</name>
</gene>
<organism evidence="1 2">
    <name type="scientific">Actinomadura napierensis</name>
    <dbReference type="NCBI Taxonomy" id="267854"/>
    <lineage>
        <taxon>Bacteria</taxon>
        <taxon>Bacillati</taxon>
        <taxon>Actinomycetota</taxon>
        <taxon>Actinomycetes</taxon>
        <taxon>Streptosporangiales</taxon>
        <taxon>Thermomonosporaceae</taxon>
        <taxon>Actinomadura</taxon>
    </lineage>
</organism>
<dbReference type="Proteomes" id="UP001501020">
    <property type="component" value="Unassembled WGS sequence"/>
</dbReference>
<evidence type="ECO:0000313" key="2">
    <source>
        <dbReference type="Proteomes" id="UP001501020"/>
    </source>
</evidence>
<sequence length="188" mass="20711">MHEFVVLPRDPVTRGICYGVDEEGYPRLVTQVMLRDVMAAWPVTPETPSNVRNLLRKSQVAALCGLISRELLTDGVLSSLHAVEAAIRQRILASGGSDSNAHGRPLSWSDLFQRAISLGLMEREPDEAKRDLIDYGRELRNSLSHPSDVMYLPYGAALGLIGTSHQIVARLFPTSFPAASDEETSRAR</sequence>
<proteinExistence type="predicted"/>
<keyword evidence="2" id="KW-1185">Reference proteome</keyword>
<dbReference type="EMBL" id="BAAAMR010000083">
    <property type="protein sequence ID" value="GAA2159128.1"/>
    <property type="molecule type" value="Genomic_DNA"/>
</dbReference>
<reference evidence="1 2" key="1">
    <citation type="journal article" date="2019" name="Int. J. Syst. Evol. Microbiol.">
        <title>The Global Catalogue of Microorganisms (GCM) 10K type strain sequencing project: providing services to taxonomists for standard genome sequencing and annotation.</title>
        <authorList>
            <consortium name="The Broad Institute Genomics Platform"/>
            <consortium name="The Broad Institute Genome Sequencing Center for Infectious Disease"/>
            <person name="Wu L."/>
            <person name="Ma J."/>
        </authorList>
    </citation>
    <scope>NUCLEOTIDE SEQUENCE [LARGE SCALE GENOMIC DNA]</scope>
    <source>
        <strain evidence="1 2">JCM 13850</strain>
    </source>
</reference>